<feature type="transmembrane region" description="Helical" evidence="1">
    <location>
        <begin position="523"/>
        <end position="543"/>
    </location>
</feature>
<feature type="transmembrane region" description="Helical" evidence="1">
    <location>
        <begin position="248"/>
        <end position="270"/>
    </location>
</feature>
<feature type="transmembrane region" description="Helical" evidence="1">
    <location>
        <begin position="432"/>
        <end position="449"/>
    </location>
</feature>
<name>A0A1C6STT4_9ACTN</name>
<feature type="transmembrane region" description="Helical" evidence="1">
    <location>
        <begin position="756"/>
        <end position="773"/>
    </location>
</feature>
<feature type="transmembrane region" description="Helical" evidence="1">
    <location>
        <begin position="723"/>
        <end position="744"/>
    </location>
</feature>
<feature type="transmembrane region" description="Helical" evidence="1">
    <location>
        <begin position="386"/>
        <end position="406"/>
    </location>
</feature>
<keyword evidence="1" id="KW-1133">Transmembrane helix</keyword>
<protein>
    <submittedName>
        <fullName evidence="2">Low temperature requirement protein LtrA</fullName>
    </submittedName>
</protein>
<feature type="transmembrane region" description="Helical" evidence="1">
    <location>
        <begin position="455"/>
        <end position="479"/>
    </location>
</feature>
<feature type="transmembrane region" description="Helical" evidence="1">
    <location>
        <begin position="123"/>
        <end position="145"/>
    </location>
</feature>
<dbReference type="EMBL" id="FMHV01000002">
    <property type="protein sequence ID" value="SCL32941.1"/>
    <property type="molecule type" value="Genomic_DNA"/>
</dbReference>
<reference evidence="3" key="1">
    <citation type="submission" date="2016-06" db="EMBL/GenBank/DDBJ databases">
        <authorList>
            <person name="Varghese N."/>
            <person name="Submissions Spin"/>
        </authorList>
    </citation>
    <scope>NUCLEOTIDE SEQUENCE [LARGE SCALE GENOMIC DNA]</scope>
    <source>
        <strain evidence="3">DSM 45431</strain>
    </source>
</reference>
<dbReference type="PANTHER" id="PTHR36840:SF1">
    <property type="entry name" value="BLL5714 PROTEIN"/>
    <property type="match status" value="1"/>
</dbReference>
<dbReference type="AlphaFoldDB" id="A0A1C6STT4"/>
<feature type="transmembrane region" description="Helical" evidence="1">
    <location>
        <begin position="58"/>
        <end position="76"/>
    </location>
</feature>
<feature type="transmembrane region" description="Helical" evidence="1">
    <location>
        <begin position="157"/>
        <end position="178"/>
    </location>
</feature>
<dbReference type="OrthoDB" id="7698234at2"/>
<feature type="transmembrane region" description="Helical" evidence="1">
    <location>
        <begin position="586"/>
        <end position="607"/>
    </location>
</feature>
<dbReference type="RefSeq" id="WP_091344358.1">
    <property type="nucleotide sequence ID" value="NZ_FMHV01000002.1"/>
</dbReference>
<keyword evidence="1" id="KW-0472">Membrane</keyword>
<feature type="transmembrane region" description="Helical" evidence="1">
    <location>
        <begin position="222"/>
        <end position="242"/>
    </location>
</feature>
<dbReference type="Proteomes" id="UP000199413">
    <property type="component" value="Unassembled WGS sequence"/>
</dbReference>
<feature type="transmembrane region" description="Helical" evidence="1">
    <location>
        <begin position="33"/>
        <end position="52"/>
    </location>
</feature>
<feature type="transmembrane region" description="Helical" evidence="1">
    <location>
        <begin position="491"/>
        <end position="511"/>
    </location>
</feature>
<sequence length="801" mass="86061">MANSESAAGQIRSGPARRIQLSAGGRGVTRVELFLDLVFVYAFLNVTNLMAANLHPEGLLQGAVVVLLLWRCWVSFTWLGNVVRLDRGLLPPIVFALAVTLLLIGVAIPEAFRDRPGGWPGPLVFVAGFLLARAGALLIMTYARWDIEHAPRPVRRAWLPVCASAPLLLGAALLPAHLPWNVEDLRLALFLIAAAVDYTGLRAVGQGNWQIRSVRHWAERHSLVVLIALGETIISVGISRGLAGGPPITWSVIGGSVQGIVVVAVLWWAYFDLAQPAAEQAMERISGTGRSVLGRDAYDIRHLPMIGGLVLLALGLKHALATTEPSTAHLWDRTHVLILYGGVVLYLLGLIGLERRTIRLLGRSPILGVLLLLTLLPIALRLPVLGVLGLLAAAVASMVLADLTLFGGRHRALHRAVEPGVRAAAAVTPKELFFDLLFVYAFIQVTVLLTRRPSVVGLVQGMALLVLLWWAWCCYAWLANVVRSEAAVVRLGMLVAAALTLVAGIAIPQAFDRVPGGLPGPLIFVTCYLALRVLHLGSFWLVTRRDPALHGQLRRAVVPAGAALVLLLCASLFIPAQEPITPVGTALWVTAVVVDLGGGYLVGPRSWQVRSVEHWTDRFALIILIALGEAVISTGVALGSRPMSGSVITAVLLSSILLAALWWTYFDRDAAAGQRALQTSTELRRATFARDAYTYLHLPLVVGLMLVAFGLRTTLAHVGSSSAAGPTALGHYTLFCGVIIYLLADQLIWARTRHQLRWRQVFGTLVVAALAPLTTPLPALLRLALLTAATVGLTVMSSAHT</sequence>
<feature type="transmembrane region" description="Helical" evidence="1">
    <location>
        <begin position="360"/>
        <end position="380"/>
    </location>
</feature>
<gene>
    <name evidence="2" type="ORF">GA0070624_4607</name>
</gene>
<feature type="transmembrane region" description="Helical" evidence="1">
    <location>
        <begin position="555"/>
        <end position="574"/>
    </location>
</feature>
<feature type="transmembrane region" description="Helical" evidence="1">
    <location>
        <begin position="692"/>
        <end position="711"/>
    </location>
</feature>
<evidence type="ECO:0000313" key="3">
    <source>
        <dbReference type="Proteomes" id="UP000199413"/>
    </source>
</evidence>
<feature type="transmembrane region" description="Helical" evidence="1">
    <location>
        <begin position="303"/>
        <end position="321"/>
    </location>
</feature>
<evidence type="ECO:0000256" key="1">
    <source>
        <dbReference type="SAM" id="Phobius"/>
    </source>
</evidence>
<feature type="transmembrane region" description="Helical" evidence="1">
    <location>
        <begin position="88"/>
        <end position="108"/>
    </location>
</feature>
<dbReference type="InterPro" id="IPR010640">
    <property type="entry name" value="Low_temperature_requirement_A"/>
</dbReference>
<organism evidence="2 3">
    <name type="scientific">Micromonospora rhizosphaerae</name>
    <dbReference type="NCBI Taxonomy" id="568872"/>
    <lineage>
        <taxon>Bacteria</taxon>
        <taxon>Bacillati</taxon>
        <taxon>Actinomycetota</taxon>
        <taxon>Actinomycetes</taxon>
        <taxon>Micromonosporales</taxon>
        <taxon>Micromonosporaceae</taxon>
        <taxon>Micromonospora</taxon>
    </lineage>
</organism>
<feature type="transmembrane region" description="Helical" evidence="1">
    <location>
        <begin position="619"/>
        <end position="639"/>
    </location>
</feature>
<dbReference type="PANTHER" id="PTHR36840">
    <property type="entry name" value="BLL5714 PROTEIN"/>
    <property type="match status" value="1"/>
</dbReference>
<dbReference type="Pfam" id="PF06772">
    <property type="entry name" value="LtrA"/>
    <property type="match status" value="2"/>
</dbReference>
<accession>A0A1C6STT4</accession>
<feature type="transmembrane region" description="Helical" evidence="1">
    <location>
        <begin position="184"/>
        <end position="201"/>
    </location>
</feature>
<keyword evidence="1" id="KW-0812">Transmembrane</keyword>
<proteinExistence type="predicted"/>
<feature type="transmembrane region" description="Helical" evidence="1">
    <location>
        <begin position="645"/>
        <end position="665"/>
    </location>
</feature>
<evidence type="ECO:0000313" key="2">
    <source>
        <dbReference type="EMBL" id="SCL32941.1"/>
    </source>
</evidence>
<feature type="transmembrane region" description="Helical" evidence="1">
    <location>
        <begin position="333"/>
        <end position="353"/>
    </location>
</feature>
<keyword evidence="3" id="KW-1185">Reference proteome</keyword>